<dbReference type="PIRSF" id="PIRSF000428">
    <property type="entry name" value="P_Ac_trans"/>
    <property type="match status" value="1"/>
</dbReference>
<comment type="caution">
    <text evidence="5">The sequence shown here is derived from an EMBL/GenBank/DDBJ whole genome shotgun (WGS) entry which is preliminary data.</text>
</comment>
<reference evidence="6" key="1">
    <citation type="journal article" date="2019" name="Int. J. Syst. Evol. Microbiol.">
        <title>The Global Catalogue of Microorganisms (GCM) 10K type strain sequencing project: providing services to taxonomists for standard genome sequencing and annotation.</title>
        <authorList>
            <consortium name="The Broad Institute Genomics Platform"/>
            <consortium name="The Broad Institute Genome Sequencing Center for Infectious Disease"/>
            <person name="Wu L."/>
            <person name="Ma J."/>
        </authorList>
    </citation>
    <scope>NUCLEOTIDE SEQUENCE [LARGE SCALE GENOMIC DNA]</scope>
    <source>
        <strain evidence="6">NBRC 110140</strain>
    </source>
</reference>
<feature type="domain" description="Phosphate acetyl/butaryl transferase" evidence="4">
    <location>
        <begin position="91"/>
        <end position="305"/>
    </location>
</feature>
<dbReference type="RefSeq" id="WP_284376268.1">
    <property type="nucleotide sequence ID" value="NZ_BSNN01000002.1"/>
</dbReference>
<dbReference type="SUPFAM" id="SSF53659">
    <property type="entry name" value="Isocitrate/Isopropylmalate dehydrogenase-like"/>
    <property type="match status" value="1"/>
</dbReference>
<evidence type="ECO:0000256" key="3">
    <source>
        <dbReference type="ARBA" id="ARBA00023315"/>
    </source>
</evidence>
<proteinExistence type="inferred from homology"/>
<evidence type="ECO:0000256" key="2">
    <source>
        <dbReference type="ARBA" id="ARBA00022679"/>
    </source>
</evidence>
<dbReference type="InterPro" id="IPR050500">
    <property type="entry name" value="Phos_Acetyltrans/Butyryltrans"/>
</dbReference>
<keyword evidence="2" id="KW-0808">Transferase</keyword>
<keyword evidence="6" id="KW-1185">Reference proteome</keyword>
<comment type="similarity">
    <text evidence="1">Belongs to the phosphate acetyltransferase and butyryltransferase family.</text>
</comment>
<dbReference type="PANTHER" id="PTHR43356">
    <property type="entry name" value="PHOSPHATE ACETYLTRANSFERASE"/>
    <property type="match status" value="1"/>
</dbReference>
<evidence type="ECO:0000313" key="6">
    <source>
        <dbReference type="Proteomes" id="UP001156694"/>
    </source>
</evidence>
<dbReference type="Proteomes" id="UP001156694">
    <property type="component" value="Unassembled WGS sequence"/>
</dbReference>
<dbReference type="InterPro" id="IPR002505">
    <property type="entry name" value="PTA_PTB"/>
</dbReference>
<name>A0ABQ5VTK5_9RHOB</name>
<dbReference type="InterPro" id="IPR012147">
    <property type="entry name" value="P_Ac_Bu_trans"/>
</dbReference>
<dbReference type="PANTHER" id="PTHR43356:SF2">
    <property type="entry name" value="PHOSPHATE ACETYLTRANSFERASE"/>
    <property type="match status" value="1"/>
</dbReference>
<gene>
    <name evidence="5" type="ORF">GCM10007939_07670</name>
</gene>
<dbReference type="Gene3D" id="3.40.718.10">
    <property type="entry name" value="Isopropylmalate Dehydrogenase"/>
    <property type="match status" value="1"/>
</dbReference>
<keyword evidence="3" id="KW-0012">Acyltransferase</keyword>
<dbReference type="Pfam" id="PF01515">
    <property type="entry name" value="PTA_PTB"/>
    <property type="match status" value="1"/>
</dbReference>
<sequence length="315" mass="32953">MSGTSDYLSKTTTPCPASLLDLARAGNTPRVAIARAGAPLPMQAAQEGVNAGIMRPIFVGEQADILSEAKTLNWDISEFEIIDTNGEAEAAKTAAELCGAGDADVLMKGQLHTDVFMKNALSRDAGLRLGARFVHLFALYSGGAETPVVVSDAAVNVSPDLDTRKDATRAVVRLLHAHGIRTPKVAYLSATESPIPSVPNSIEARELRDWATAQVPNAQFSGPLALDLIFSEKSRDIKGLQDDPVAGNADAIIVPDITSGNTLFKSMVYLGGACAAGLVVGGKVPMLLTSRADSADARLASVALASVWSNISDQE</sequence>
<evidence type="ECO:0000313" key="5">
    <source>
        <dbReference type="EMBL" id="GLQ34484.1"/>
    </source>
</evidence>
<evidence type="ECO:0000259" key="4">
    <source>
        <dbReference type="Pfam" id="PF01515"/>
    </source>
</evidence>
<organism evidence="5 6">
    <name type="scientific">Amylibacter marinus</name>
    <dbReference type="NCBI Taxonomy" id="1475483"/>
    <lineage>
        <taxon>Bacteria</taxon>
        <taxon>Pseudomonadati</taxon>
        <taxon>Pseudomonadota</taxon>
        <taxon>Alphaproteobacteria</taxon>
        <taxon>Rhodobacterales</taxon>
        <taxon>Paracoccaceae</taxon>
        <taxon>Amylibacter</taxon>
    </lineage>
</organism>
<dbReference type="EMBL" id="BSNN01000002">
    <property type="protein sequence ID" value="GLQ34484.1"/>
    <property type="molecule type" value="Genomic_DNA"/>
</dbReference>
<protein>
    <submittedName>
        <fullName evidence="5">Phosphate acetyltransferase</fullName>
    </submittedName>
</protein>
<evidence type="ECO:0000256" key="1">
    <source>
        <dbReference type="ARBA" id="ARBA00005656"/>
    </source>
</evidence>
<accession>A0ABQ5VTK5</accession>